<evidence type="ECO:0000313" key="1">
    <source>
        <dbReference type="EMBL" id="QGH75301.1"/>
    </source>
</evidence>
<reference evidence="1 2" key="1">
    <citation type="submission" date="2019-10" db="EMBL/GenBank/DDBJ databases">
        <authorList>
            <person name="Jorgensen H.J."/>
            <person name="Tolsma S."/>
            <person name="Caruso S.M."/>
            <person name="Garlena R.A."/>
            <person name="Russell D.A."/>
            <person name="Pope W.H."/>
            <person name="Jacobs-Se D."/>
            <person name="Hatfull G.F."/>
        </authorList>
    </citation>
    <scope>NUCLEOTIDE SEQUENCE [LARGE SCALE GENOMIC DNA]</scope>
</reference>
<gene>
    <name evidence="1" type="primary">53</name>
    <name evidence="1" type="ORF">SEA_QUESADILLA_53</name>
</gene>
<proteinExistence type="predicted"/>
<protein>
    <submittedName>
        <fullName evidence="1">Uncharacterized protein</fullName>
    </submittedName>
</protein>
<organism evidence="1 2">
    <name type="scientific">Mycobacterium phage Quesadilla</name>
    <dbReference type="NCBI Taxonomy" id="2664226"/>
    <lineage>
        <taxon>Viruses</taxon>
        <taxon>Duplodnaviria</taxon>
        <taxon>Heunggongvirae</taxon>
        <taxon>Uroviricota</taxon>
        <taxon>Caudoviricetes</taxon>
        <taxon>Bclasvirinae</taxon>
        <taxon>Quesadillavirus</taxon>
        <taxon>Quesadillavirus quesadilla</taxon>
    </lineage>
</organism>
<accession>A0A5Q2W9U7</accession>
<dbReference type="RefSeq" id="YP_009949809.1">
    <property type="nucleotide sequence ID" value="NC_051584.1"/>
</dbReference>
<name>A0A5Q2W9U7_9CAUD</name>
<evidence type="ECO:0000313" key="2">
    <source>
        <dbReference type="Proteomes" id="UP000370142"/>
    </source>
</evidence>
<dbReference type="KEGG" id="vg:60321217"/>
<sequence>MSAEEQLGPIAQAFERFHDANPKVYDVLVQMARAWRATGRERCGVQQLFERARWEIAMTTVGDEYKINNNFAAFYARLIMWNEPDLDGMFSCRSSEADEWVRIRTAE</sequence>
<dbReference type="EMBL" id="MN617843">
    <property type="protein sequence ID" value="QGH75301.1"/>
    <property type="molecule type" value="Genomic_DNA"/>
</dbReference>
<dbReference type="Proteomes" id="UP000370142">
    <property type="component" value="Segment"/>
</dbReference>
<keyword evidence="2" id="KW-1185">Reference proteome</keyword>
<dbReference type="GeneID" id="60321217"/>